<dbReference type="Pfam" id="PF01135">
    <property type="entry name" value="PCMT"/>
    <property type="match status" value="1"/>
</dbReference>
<dbReference type="SUPFAM" id="SSF53335">
    <property type="entry name" value="S-adenosyl-L-methionine-dependent methyltransferases"/>
    <property type="match status" value="1"/>
</dbReference>
<evidence type="ECO:0000313" key="12">
    <source>
        <dbReference type="EMBL" id="QNP70461.1"/>
    </source>
</evidence>
<gene>
    <name evidence="12" type="ORF">IAG44_14090</name>
</gene>
<proteinExistence type="inferred from homology"/>
<dbReference type="InterPro" id="IPR000682">
    <property type="entry name" value="PCMT"/>
</dbReference>
<protein>
    <recommendedName>
        <fullName evidence="4">Protein-L-isoaspartate O-methyltransferase</fullName>
        <ecNumber evidence="3">2.1.1.77</ecNumber>
    </recommendedName>
    <alternativeName>
        <fullName evidence="11">L-isoaspartyl protein carboxyl methyltransferase</fullName>
    </alternativeName>
    <alternativeName>
        <fullName evidence="9">Protein L-isoaspartyl methyltransferase</fullName>
    </alternativeName>
    <alternativeName>
        <fullName evidence="10">Protein-beta-aspartate methyltransferase</fullName>
    </alternativeName>
</protein>
<organism evidence="12 13">
    <name type="scientific">Streptomyces roseirectus</name>
    <dbReference type="NCBI Taxonomy" id="2768066"/>
    <lineage>
        <taxon>Bacteria</taxon>
        <taxon>Bacillati</taxon>
        <taxon>Actinomycetota</taxon>
        <taxon>Actinomycetes</taxon>
        <taxon>Kitasatosporales</taxon>
        <taxon>Streptomycetaceae</taxon>
        <taxon>Streptomyces</taxon>
    </lineage>
</organism>
<evidence type="ECO:0000256" key="4">
    <source>
        <dbReference type="ARBA" id="ARBA00013346"/>
    </source>
</evidence>
<dbReference type="Proteomes" id="UP000516052">
    <property type="component" value="Chromosome"/>
</dbReference>
<keyword evidence="5" id="KW-0963">Cytoplasm</keyword>
<dbReference type="GO" id="GO:0032259">
    <property type="term" value="P:methylation"/>
    <property type="evidence" value="ECO:0007669"/>
    <property type="project" value="UniProtKB-KW"/>
</dbReference>
<dbReference type="EMBL" id="CP060828">
    <property type="protein sequence ID" value="QNP70461.1"/>
    <property type="molecule type" value="Genomic_DNA"/>
</dbReference>
<evidence type="ECO:0000256" key="11">
    <source>
        <dbReference type="ARBA" id="ARBA00031350"/>
    </source>
</evidence>
<evidence type="ECO:0000256" key="10">
    <source>
        <dbReference type="ARBA" id="ARBA00031323"/>
    </source>
</evidence>
<dbReference type="GO" id="GO:0004719">
    <property type="term" value="F:protein-L-isoaspartate (D-aspartate) O-methyltransferase activity"/>
    <property type="evidence" value="ECO:0007669"/>
    <property type="project" value="UniProtKB-EC"/>
</dbReference>
<evidence type="ECO:0000256" key="8">
    <source>
        <dbReference type="ARBA" id="ARBA00022691"/>
    </source>
</evidence>
<keyword evidence="7 12" id="KW-0808">Transferase</keyword>
<comment type="similarity">
    <text evidence="2">Belongs to the methyltransferase superfamily. L-isoaspartyl/D-aspartyl protein methyltransferase family.</text>
</comment>
<sequence>MTENFRTRKLADQLRAMGAVTSDRLHRAFAETPRHVFVPEYYLSRGGAPTRWQRLTAEDGHEWLVPVYTNTTLVTRLEPTTQEADGLFTGVPISSSTQPSLVARMLETAELTPDDEVLDAGTGTGYQAGLILHHLAGSERLVSADVDPELADPARRALATLGHTPEIVTADIRTRDWERKFSKVIVTCGLPGVTETLREAVAPGGRLIANLFPSMSGALAVLDAKEDGSLEGRFHTDGGSYMAAREQAPEATASPAEVSTEGHPTDVPMDAFDDHHFTFLIAAHLPGVHLQYGTDDDSPSTVMRRLTLPDGTWAESVYAPGAEPYIRAGDGEGAWDAVERWWSWYLAHDRPSWDRFGLTVTDEGHTLWFQSPQDGEAWRLPG</sequence>
<dbReference type="KEGG" id="sroi:IAG44_14090"/>
<evidence type="ECO:0000256" key="5">
    <source>
        <dbReference type="ARBA" id="ARBA00022490"/>
    </source>
</evidence>
<dbReference type="RefSeq" id="WP_187747472.1">
    <property type="nucleotide sequence ID" value="NZ_CP060828.1"/>
</dbReference>
<evidence type="ECO:0000256" key="6">
    <source>
        <dbReference type="ARBA" id="ARBA00022603"/>
    </source>
</evidence>
<dbReference type="PANTHER" id="PTHR11579">
    <property type="entry name" value="PROTEIN-L-ISOASPARTATE O-METHYLTRANSFERASE"/>
    <property type="match status" value="1"/>
</dbReference>
<dbReference type="CDD" id="cd02440">
    <property type="entry name" value="AdoMet_MTases"/>
    <property type="match status" value="1"/>
</dbReference>
<evidence type="ECO:0000256" key="1">
    <source>
        <dbReference type="ARBA" id="ARBA00004496"/>
    </source>
</evidence>
<evidence type="ECO:0000256" key="9">
    <source>
        <dbReference type="ARBA" id="ARBA00030757"/>
    </source>
</evidence>
<dbReference type="AlphaFoldDB" id="A0A7H0ICE5"/>
<comment type="subcellular location">
    <subcellularLocation>
        <location evidence="1">Cytoplasm</location>
    </subcellularLocation>
</comment>
<dbReference type="GO" id="GO:0005737">
    <property type="term" value="C:cytoplasm"/>
    <property type="evidence" value="ECO:0007669"/>
    <property type="project" value="UniProtKB-SubCell"/>
</dbReference>
<keyword evidence="6 12" id="KW-0489">Methyltransferase</keyword>
<evidence type="ECO:0000256" key="3">
    <source>
        <dbReference type="ARBA" id="ARBA00011890"/>
    </source>
</evidence>
<dbReference type="Gene3D" id="3.40.50.150">
    <property type="entry name" value="Vaccinia Virus protein VP39"/>
    <property type="match status" value="1"/>
</dbReference>
<reference evidence="12 13" key="1">
    <citation type="submission" date="2020-08" db="EMBL/GenBank/DDBJ databases">
        <title>A novel species.</title>
        <authorList>
            <person name="Gao J."/>
        </authorList>
    </citation>
    <scope>NUCLEOTIDE SEQUENCE [LARGE SCALE GENOMIC DNA]</scope>
    <source>
        <strain evidence="12 13">CRXT-G-22</strain>
    </source>
</reference>
<keyword evidence="13" id="KW-1185">Reference proteome</keyword>
<evidence type="ECO:0000256" key="2">
    <source>
        <dbReference type="ARBA" id="ARBA00005369"/>
    </source>
</evidence>
<evidence type="ECO:0000313" key="13">
    <source>
        <dbReference type="Proteomes" id="UP000516052"/>
    </source>
</evidence>
<evidence type="ECO:0000256" key="7">
    <source>
        <dbReference type="ARBA" id="ARBA00022679"/>
    </source>
</evidence>
<accession>A0A7H0ICE5</accession>
<dbReference type="EC" id="2.1.1.77" evidence="3"/>
<keyword evidence="8" id="KW-0949">S-adenosyl-L-methionine</keyword>
<name>A0A7H0ICE5_9ACTN</name>
<dbReference type="InterPro" id="IPR029063">
    <property type="entry name" value="SAM-dependent_MTases_sf"/>
</dbReference>
<dbReference type="PANTHER" id="PTHR11579:SF0">
    <property type="entry name" value="PROTEIN-L-ISOASPARTATE(D-ASPARTATE) O-METHYLTRANSFERASE"/>
    <property type="match status" value="1"/>
</dbReference>